<proteinExistence type="predicted"/>
<dbReference type="InterPro" id="IPR013187">
    <property type="entry name" value="F-box-assoc_dom_typ3"/>
</dbReference>
<dbReference type="InterPro" id="IPR015915">
    <property type="entry name" value="Kelch-typ_b-propeller"/>
</dbReference>
<dbReference type="AlphaFoldDB" id="A0A8T0GGA1"/>
<comment type="caution">
    <text evidence="2">The sequence shown here is derived from an EMBL/GenBank/DDBJ whole genome shotgun (WGS) entry which is preliminary data.</text>
</comment>
<protein>
    <recommendedName>
        <fullName evidence="1">F-box associated beta-propeller type 3 domain-containing protein</fullName>
    </recommendedName>
</protein>
<dbReference type="PANTHER" id="PTHR31672:SF2">
    <property type="entry name" value="F-BOX DOMAIN-CONTAINING PROTEIN"/>
    <property type="match status" value="1"/>
</dbReference>
<accession>A0A8T0GGA1</accession>
<dbReference type="Pfam" id="PF08268">
    <property type="entry name" value="FBA_3"/>
    <property type="match status" value="1"/>
</dbReference>
<reference evidence="2" key="1">
    <citation type="submission" date="2020-06" db="EMBL/GenBank/DDBJ databases">
        <title>WGS assembly of Ceratodon purpureus strain R40.</title>
        <authorList>
            <person name="Carey S.B."/>
            <person name="Jenkins J."/>
            <person name="Shu S."/>
            <person name="Lovell J.T."/>
            <person name="Sreedasyam A."/>
            <person name="Maumus F."/>
            <person name="Tiley G.P."/>
            <person name="Fernandez-Pozo N."/>
            <person name="Barry K."/>
            <person name="Chen C."/>
            <person name="Wang M."/>
            <person name="Lipzen A."/>
            <person name="Daum C."/>
            <person name="Saski C.A."/>
            <person name="Payton A.C."/>
            <person name="Mcbreen J.C."/>
            <person name="Conrad R.E."/>
            <person name="Kollar L.M."/>
            <person name="Olsson S."/>
            <person name="Huttunen S."/>
            <person name="Landis J.B."/>
            <person name="Wickett N.J."/>
            <person name="Johnson M.G."/>
            <person name="Rensing S.A."/>
            <person name="Grimwood J."/>
            <person name="Schmutz J."/>
            <person name="Mcdaniel S.F."/>
        </authorList>
    </citation>
    <scope>NUCLEOTIDE SEQUENCE</scope>
    <source>
        <strain evidence="2">R40</strain>
    </source>
</reference>
<dbReference type="Gene3D" id="2.120.10.80">
    <property type="entry name" value="Kelch-type beta propeller"/>
    <property type="match status" value="1"/>
</dbReference>
<dbReference type="Proteomes" id="UP000822688">
    <property type="component" value="Chromosome 10"/>
</dbReference>
<dbReference type="PANTHER" id="PTHR31672">
    <property type="entry name" value="BNACNNG10540D PROTEIN"/>
    <property type="match status" value="1"/>
</dbReference>
<evidence type="ECO:0000313" key="3">
    <source>
        <dbReference type="Proteomes" id="UP000822688"/>
    </source>
</evidence>
<evidence type="ECO:0000313" key="2">
    <source>
        <dbReference type="EMBL" id="KAG0558331.1"/>
    </source>
</evidence>
<dbReference type="EMBL" id="CM026431">
    <property type="protein sequence ID" value="KAG0558331.1"/>
    <property type="molecule type" value="Genomic_DNA"/>
</dbReference>
<dbReference type="InterPro" id="IPR050796">
    <property type="entry name" value="SCF_F-box_component"/>
</dbReference>
<keyword evidence="3" id="KW-1185">Reference proteome</keyword>
<dbReference type="SUPFAM" id="SSF50965">
    <property type="entry name" value="Galactose oxidase, central domain"/>
    <property type="match status" value="1"/>
</dbReference>
<dbReference type="InterPro" id="IPR011043">
    <property type="entry name" value="Gal_Oxase/kelch_b-propeller"/>
</dbReference>
<feature type="domain" description="F-box associated beta-propeller type 3" evidence="1">
    <location>
        <begin position="205"/>
        <end position="377"/>
    </location>
</feature>
<sequence length="480" mass="55290">MCLSEVPISSPHPQIRNAMWFCGAREDNQLGSVEFHHGNATRACPGMTSGCCDGLGYMGNVPYIFVKICEWWPKHWSWLFVILRCAFERFSVGKLWELRPQLRPGWLAWPKQPLKKKFRNLRSCVMRALRNCIERNTFLPSRDEFNLECVTLRAPHFFIKDGVWRCAGYDSSLQKWRHLPPLTFLPAYCKPDGDLFKEYLVCIKDGIVCMNVSKTSQDKFIVFNPLTGKWKELPPLNHRRNPVLMHLVVDALTKSYQVIVAGSSRSGDGRLSRITEVFDSRIGKWTRTGDLPGPDYALNDYQSGVYVDGYLYCIAFLDQEAGRGILRYNLNKSTWSNNWKYLIPFSTNSTILQLVESWGELYLFSEQVNENNVEHWIDRVEWDTDIERGVSWSLNSVMRSEKMGGRSLEVYPEYTCLPYSKHQLCVFNTIDHSGVVYDVRNHRQSEVLQAPPADQGFSGESFVSLNPLSFTIELSSKSKI</sequence>
<name>A0A8T0GGA1_CERPU</name>
<gene>
    <name evidence="2" type="ORF">KC19_10G019800</name>
</gene>
<evidence type="ECO:0000259" key="1">
    <source>
        <dbReference type="Pfam" id="PF08268"/>
    </source>
</evidence>
<organism evidence="2 3">
    <name type="scientific">Ceratodon purpureus</name>
    <name type="common">Fire moss</name>
    <name type="synonym">Dicranum purpureum</name>
    <dbReference type="NCBI Taxonomy" id="3225"/>
    <lineage>
        <taxon>Eukaryota</taxon>
        <taxon>Viridiplantae</taxon>
        <taxon>Streptophyta</taxon>
        <taxon>Embryophyta</taxon>
        <taxon>Bryophyta</taxon>
        <taxon>Bryophytina</taxon>
        <taxon>Bryopsida</taxon>
        <taxon>Dicranidae</taxon>
        <taxon>Pseudoditrichales</taxon>
        <taxon>Ditrichaceae</taxon>
        <taxon>Ceratodon</taxon>
    </lineage>
</organism>